<evidence type="ECO:0000313" key="1">
    <source>
        <dbReference type="EMBL" id="JAH53544.1"/>
    </source>
</evidence>
<dbReference type="AlphaFoldDB" id="A0A0E9TIM9"/>
<reference evidence="1" key="1">
    <citation type="submission" date="2014-11" db="EMBL/GenBank/DDBJ databases">
        <authorList>
            <person name="Amaro Gonzalez C."/>
        </authorList>
    </citation>
    <scope>NUCLEOTIDE SEQUENCE</scope>
</reference>
<proteinExistence type="predicted"/>
<accession>A0A0E9TIM9</accession>
<organism evidence="1">
    <name type="scientific">Anguilla anguilla</name>
    <name type="common">European freshwater eel</name>
    <name type="synonym">Muraena anguilla</name>
    <dbReference type="NCBI Taxonomy" id="7936"/>
    <lineage>
        <taxon>Eukaryota</taxon>
        <taxon>Metazoa</taxon>
        <taxon>Chordata</taxon>
        <taxon>Craniata</taxon>
        <taxon>Vertebrata</taxon>
        <taxon>Euteleostomi</taxon>
        <taxon>Actinopterygii</taxon>
        <taxon>Neopterygii</taxon>
        <taxon>Teleostei</taxon>
        <taxon>Anguilliformes</taxon>
        <taxon>Anguillidae</taxon>
        <taxon>Anguilla</taxon>
    </lineage>
</organism>
<name>A0A0E9TIM9_ANGAN</name>
<reference evidence="1" key="2">
    <citation type="journal article" date="2015" name="Fish Shellfish Immunol.">
        <title>Early steps in the European eel (Anguilla anguilla)-Vibrio vulnificus interaction in the gills: Role of the RtxA13 toxin.</title>
        <authorList>
            <person name="Callol A."/>
            <person name="Pajuelo D."/>
            <person name="Ebbesson L."/>
            <person name="Teles M."/>
            <person name="MacKenzie S."/>
            <person name="Amaro C."/>
        </authorList>
    </citation>
    <scope>NUCLEOTIDE SEQUENCE</scope>
</reference>
<dbReference type="EMBL" id="GBXM01055033">
    <property type="protein sequence ID" value="JAH53544.1"/>
    <property type="molecule type" value="Transcribed_RNA"/>
</dbReference>
<sequence>MILQWLNIRAWQYYHLTKVSLCYWLVTHYSMLLG</sequence>
<protein>
    <submittedName>
        <fullName evidence="1">Uncharacterized protein</fullName>
    </submittedName>
</protein>